<proteinExistence type="predicted"/>
<name>A0A7X0KN73_9HYPH</name>
<feature type="domain" description="O-methyltransferase C-terminal" evidence="4">
    <location>
        <begin position="145"/>
        <end position="327"/>
    </location>
</feature>
<dbReference type="InterPro" id="IPR036388">
    <property type="entry name" value="WH-like_DNA-bd_sf"/>
</dbReference>
<organism evidence="6 7">
    <name type="scientific">Aminobacter aganoensis</name>
    <dbReference type="NCBI Taxonomy" id="83264"/>
    <lineage>
        <taxon>Bacteria</taxon>
        <taxon>Pseudomonadati</taxon>
        <taxon>Pseudomonadota</taxon>
        <taxon>Alphaproteobacteria</taxon>
        <taxon>Hyphomicrobiales</taxon>
        <taxon>Phyllobacteriaceae</taxon>
        <taxon>Aminobacter</taxon>
    </lineage>
</organism>
<evidence type="ECO:0000259" key="4">
    <source>
        <dbReference type="Pfam" id="PF00891"/>
    </source>
</evidence>
<keyword evidence="7" id="KW-1185">Reference proteome</keyword>
<dbReference type="GO" id="GO:0008171">
    <property type="term" value="F:O-methyltransferase activity"/>
    <property type="evidence" value="ECO:0007669"/>
    <property type="project" value="InterPro"/>
</dbReference>
<dbReference type="InterPro" id="IPR001077">
    <property type="entry name" value="COMT_C"/>
</dbReference>
<dbReference type="Pfam" id="PF00891">
    <property type="entry name" value="Methyltransf_2"/>
    <property type="match status" value="1"/>
</dbReference>
<sequence>MKPIFRGASKFIPDREGAGDMVDSNRIDTLFAAVPPALALRAGLELGIFTRLAGGAETADSLGAALKVEPDRLSRLLYALASIGLLEVEDGRFRNGAEAAAFLDASKPTYRGGDHALLRELWGADLLTAESLRQNRPAALHDFSDAGPEAAAAFSRKLAPGGVIFGRHLAREIDLSAIGSVIDIGGGPGTILVGLREQRPQIAATLMELPTVAAVAPDILSEYGVDDVLVEEGDITVAPSVGRHDLAILKAVVQVLPRDQARISILNAARCLTPGGEIAIAGWGVVDDDRLGPPEGVFLNLTFLNLYRHGEAYTRQYRAWMTEAGFRDISRSRLADGTTLFRGRLPG</sequence>
<accession>A0A7X0KN73</accession>
<dbReference type="PIRSF" id="PIRSF005739">
    <property type="entry name" value="O-mtase"/>
    <property type="match status" value="1"/>
</dbReference>
<dbReference type="InterPro" id="IPR029063">
    <property type="entry name" value="SAM-dependent_MTases_sf"/>
</dbReference>
<evidence type="ECO:0000313" key="7">
    <source>
        <dbReference type="Proteomes" id="UP000536262"/>
    </source>
</evidence>
<evidence type="ECO:0000256" key="2">
    <source>
        <dbReference type="ARBA" id="ARBA00022679"/>
    </source>
</evidence>
<evidence type="ECO:0000256" key="1">
    <source>
        <dbReference type="ARBA" id="ARBA00022603"/>
    </source>
</evidence>
<dbReference type="PANTHER" id="PTHR43712">
    <property type="entry name" value="PUTATIVE (AFU_ORTHOLOGUE AFUA_4G14580)-RELATED"/>
    <property type="match status" value="1"/>
</dbReference>
<dbReference type="AlphaFoldDB" id="A0A7X0KN73"/>
<reference evidence="6 7" key="1">
    <citation type="submission" date="2020-08" db="EMBL/GenBank/DDBJ databases">
        <title>Genomic Encyclopedia of Type Strains, Phase IV (KMG-IV): sequencing the most valuable type-strain genomes for metagenomic binning, comparative biology and taxonomic classification.</title>
        <authorList>
            <person name="Goeker M."/>
        </authorList>
    </citation>
    <scope>NUCLEOTIDE SEQUENCE [LARGE SCALE GENOMIC DNA]</scope>
    <source>
        <strain evidence="6 7">DSM 7051</strain>
    </source>
</reference>
<keyword evidence="3" id="KW-0949">S-adenosyl-L-methionine</keyword>
<dbReference type="InterPro" id="IPR036390">
    <property type="entry name" value="WH_DNA-bd_sf"/>
</dbReference>
<dbReference type="InterPro" id="IPR012967">
    <property type="entry name" value="COMT_dimerisation"/>
</dbReference>
<dbReference type="SUPFAM" id="SSF53335">
    <property type="entry name" value="S-adenosyl-L-methionine-dependent methyltransferases"/>
    <property type="match status" value="1"/>
</dbReference>
<evidence type="ECO:0000256" key="3">
    <source>
        <dbReference type="ARBA" id="ARBA00022691"/>
    </source>
</evidence>
<dbReference type="PANTHER" id="PTHR43712:SF2">
    <property type="entry name" value="O-METHYLTRANSFERASE CICE"/>
    <property type="match status" value="1"/>
</dbReference>
<keyword evidence="2" id="KW-0808">Transferase</keyword>
<protein>
    <recommendedName>
        <fullName evidence="8">16S rRNA methyltransferase</fullName>
    </recommendedName>
</protein>
<dbReference type="Proteomes" id="UP000536262">
    <property type="component" value="Unassembled WGS sequence"/>
</dbReference>
<dbReference type="Pfam" id="PF08100">
    <property type="entry name" value="Dimerisation"/>
    <property type="match status" value="1"/>
</dbReference>
<dbReference type="Gene3D" id="1.10.10.10">
    <property type="entry name" value="Winged helix-like DNA-binding domain superfamily/Winged helix DNA-binding domain"/>
    <property type="match status" value="1"/>
</dbReference>
<feature type="domain" description="O-methyltransferase dimerisation" evidence="5">
    <location>
        <begin position="39"/>
        <end position="103"/>
    </location>
</feature>
<keyword evidence="1" id="KW-0489">Methyltransferase</keyword>
<dbReference type="Gene3D" id="3.40.50.150">
    <property type="entry name" value="Vaccinia Virus protein VP39"/>
    <property type="match status" value="1"/>
</dbReference>
<dbReference type="RefSeq" id="WP_246441564.1">
    <property type="nucleotide sequence ID" value="NZ_BAABEG010000001.1"/>
</dbReference>
<dbReference type="PROSITE" id="PS51683">
    <property type="entry name" value="SAM_OMT_II"/>
    <property type="match status" value="1"/>
</dbReference>
<evidence type="ECO:0000259" key="5">
    <source>
        <dbReference type="Pfam" id="PF08100"/>
    </source>
</evidence>
<gene>
    <name evidence="6" type="ORF">GGR00_004607</name>
</gene>
<comment type="caution">
    <text evidence="6">The sequence shown here is derived from an EMBL/GenBank/DDBJ whole genome shotgun (WGS) entry which is preliminary data.</text>
</comment>
<dbReference type="EMBL" id="JACHOU010000017">
    <property type="protein sequence ID" value="MBB6356789.1"/>
    <property type="molecule type" value="Genomic_DNA"/>
</dbReference>
<evidence type="ECO:0000313" key="6">
    <source>
        <dbReference type="EMBL" id="MBB6356789.1"/>
    </source>
</evidence>
<dbReference type="GO" id="GO:0032259">
    <property type="term" value="P:methylation"/>
    <property type="evidence" value="ECO:0007669"/>
    <property type="project" value="UniProtKB-KW"/>
</dbReference>
<dbReference type="GO" id="GO:0046983">
    <property type="term" value="F:protein dimerization activity"/>
    <property type="evidence" value="ECO:0007669"/>
    <property type="project" value="InterPro"/>
</dbReference>
<dbReference type="InterPro" id="IPR016461">
    <property type="entry name" value="COMT-like"/>
</dbReference>
<dbReference type="CDD" id="cd02440">
    <property type="entry name" value="AdoMet_MTases"/>
    <property type="match status" value="1"/>
</dbReference>
<evidence type="ECO:0008006" key="8">
    <source>
        <dbReference type="Google" id="ProtNLM"/>
    </source>
</evidence>
<dbReference type="SUPFAM" id="SSF46785">
    <property type="entry name" value="Winged helix' DNA-binding domain"/>
    <property type="match status" value="1"/>
</dbReference>